<gene>
    <name evidence="1" type="ORF">DPMN_140609</name>
</gene>
<reference evidence="1" key="2">
    <citation type="submission" date="2020-11" db="EMBL/GenBank/DDBJ databases">
        <authorList>
            <person name="McCartney M.A."/>
            <person name="Auch B."/>
            <person name="Kono T."/>
            <person name="Mallez S."/>
            <person name="Becker A."/>
            <person name="Gohl D.M."/>
            <person name="Silverstein K.A.T."/>
            <person name="Koren S."/>
            <person name="Bechman K.B."/>
            <person name="Herman A."/>
            <person name="Abrahante J.E."/>
            <person name="Garbe J."/>
        </authorList>
    </citation>
    <scope>NUCLEOTIDE SEQUENCE</scope>
    <source>
        <strain evidence="1">Duluth1</strain>
        <tissue evidence="1">Whole animal</tissue>
    </source>
</reference>
<dbReference type="AlphaFoldDB" id="A0A9D4G7Y0"/>
<reference evidence="1" key="1">
    <citation type="journal article" date="2019" name="bioRxiv">
        <title>The Genome of the Zebra Mussel, Dreissena polymorpha: A Resource for Invasive Species Research.</title>
        <authorList>
            <person name="McCartney M.A."/>
            <person name="Auch B."/>
            <person name="Kono T."/>
            <person name="Mallez S."/>
            <person name="Zhang Y."/>
            <person name="Obille A."/>
            <person name="Becker A."/>
            <person name="Abrahante J.E."/>
            <person name="Garbe J."/>
            <person name="Badalamenti J.P."/>
            <person name="Herman A."/>
            <person name="Mangelson H."/>
            <person name="Liachko I."/>
            <person name="Sullivan S."/>
            <person name="Sone E.D."/>
            <person name="Koren S."/>
            <person name="Silverstein K.A.T."/>
            <person name="Beckman K.B."/>
            <person name="Gohl D.M."/>
        </authorList>
    </citation>
    <scope>NUCLEOTIDE SEQUENCE</scope>
    <source>
        <strain evidence="1">Duluth1</strain>
        <tissue evidence="1">Whole animal</tissue>
    </source>
</reference>
<dbReference type="EMBL" id="JAIWYP010000006">
    <property type="protein sequence ID" value="KAH3812185.1"/>
    <property type="molecule type" value="Genomic_DNA"/>
</dbReference>
<accession>A0A9D4G7Y0</accession>
<evidence type="ECO:0000313" key="1">
    <source>
        <dbReference type="EMBL" id="KAH3812185.1"/>
    </source>
</evidence>
<name>A0A9D4G7Y0_DREPO</name>
<proteinExistence type="predicted"/>
<evidence type="ECO:0000313" key="2">
    <source>
        <dbReference type="Proteomes" id="UP000828390"/>
    </source>
</evidence>
<dbReference type="Proteomes" id="UP000828390">
    <property type="component" value="Unassembled WGS sequence"/>
</dbReference>
<organism evidence="1 2">
    <name type="scientific">Dreissena polymorpha</name>
    <name type="common">Zebra mussel</name>
    <name type="synonym">Mytilus polymorpha</name>
    <dbReference type="NCBI Taxonomy" id="45954"/>
    <lineage>
        <taxon>Eukaryota</taxon>
        <taxon>Metazoa</taxon>
        <taxon>Spiralia</taxon>
        <taxon>Lophotrochozoa</taxon>
        <taxon>Mollusca</taxon>
        <taxon>Bivalvia</taxon>
        <taxon>Autobranchia</taxon>
        <taxon>Heteroconchia</taxon>
        <taxon>Euheterodonta</taxon>
        <taxon>Imparidentia</taxon>
        <taxon>Neoheterodontei</taxon>
        <taxon>Myida</taxon>
        <taxon>Dreissenoidea</taxon>
        <taxon>Dreissenidae</taxon>
        <taxon>Dreissena</taxon>
    </lineage>
</organism>
<sequence length="50" mass="5233">MRSKATYSFWVNPGAVGTKGFVPNSSSTSSSKFAAICCIGTSGSTNRRVQ</sequence>
<keyword evidence="2" id="KW-1185">Reference proteome</keyword>
<protein>
    <submittedName>
        <fullName evidence="1">Uncharacterized protein</fullName>
    </submittedName>
</protein>
<comment type="caution">
    <text evidence="1">The sequence shown here is derived from an EMBL/GenBank/DDBJ whole genome shotgun (WGS) entry which is preliminary data.</text>
</comment>